<feature type="domain" description="HAMP" evidence="13">
    <location>
        <begin position="357"/>
        <end position="384"/>
    </location>
</feature>
<dbReference type="InterPro" id="IPR003594">
    <property type="entry name" value="HATPase_dom"/>
</dbReference>
<dbReference type="InterPro" id="IPR036097">
    <property type="entry name" value="HisK_dim/P_sf"/>
</dbReference>
<dbReference type="SUPFAM" id="SSF47384">
    <property type="entry name" value="Homodimeric domain of signal transducing histidine kinase"/>
    <property type="match status" value="1"/>
</dbReference>
<dbReference type="OrthoDB" id="9813394at2"/>
<keyword evidence="7 11" id="KW-0812">Transmembrane</keyword>
<dbReference type="GO" id="GO:0000155">
    <property type="term" value="F:phosphorelay sensor kinase activity"/>
    <property type="evidence" value="ECO:0007669"/>
    <property type="project" value="InterPro"/>
</dbReference>
<evidence type="ECO:0000256" key="11">
    <source>
        <dbReference type="SAM" id="Phobius"/>
    </source>
</evidence>
<evidence type="ECO:0000313" key="14">
    <source>
        <dbReference type="EMBL" id="PZE16252.1"/>
    </source>
</evidence>
<evidence type="ECO:0000256" key="5">
    <source>
        <dbReference type="ARBA" id="ARBA00022553"/>
    </source>
</evidence>
<dbReference type="Pfam" id="PF00512">
    <property type="entry name" value="HisKA"/>
    <property type="match status" value="1"/>
</dbReference>
<dbReference type="Gene3D" id="3.40.50.2300">
    <property type="match status" value="1"/>
</dbReference>
<dbReference type="SMART" id="SM00387">
    <property type="entry name" value="HATPase_c"/>
    <property type="match status" value="1"/>
</dbReference>
<dbReference type="SUPFAM" id="SSF103190">
    <property type="entry name" value="Sensory domain-like"/>
    <property type="match status" value="1"/>
</dbReference>
<dbReference type="Pfam" id="PF02518">
    <property type="entry name" value="HATPase_c"/>
    <property type="match status" value="1"/>
</dbReference>
<dbReference type="InterPro" id="IPR050736">
    <property type="entry name" value="Sensor_HK_Regulatory"/>
</dbReference>
<dbReference type="EC" id="2.7.13.3" evidence="3"/>
<proteinExistence type="predicted"/>
<evidence type="ECO:0000256" key="8">
    <source>
        <dbReference type="ARBA" id="ARBA00022777"/>
    </source>
</evidence>
<dbReference type="PRINTS" id="PR00344">
    <property type="entry name" value="BCTRLSENSOR"/>
</dbReference>
<dbReference type="GO" id="GO:0005886">
    <property type="term" value="C:plasma membrane"/>
    <property type="evidence" value="ECO:0007669"/>
    <property type="project" value="UniProtKB-SubCell"/>
</dbReference>
<keyword evidence="9 11" id="KW-1133">Transmembrane helix</keyword>
<sequence>MKNSRIFSLATRNALVYFILFVISLGLIGALIIFNSSREIHNLTEKRLLHNNEIIKLKFEGYFKAIVNDVHQIGDNPSLKEYIYTPNDANLASVEDAFYAMLKNKPNYFQIRLLSTQNKGEELIRVEKKNKEIRKTPKALLQFKNSRDYFQEILKLPLDSIYFSKIDLNREFGKISTPITPTTRIGKKIEGNKNEQFILLVNINLTQLFEELKHTVPKHYELRIFNGNGDYFIHPDYQKEFAFEYGKPSYFQTEFPSIQFNSNDWSKPIIAKNTVNQFSQLNFQRINYALYCDVSANKDDVYASFYEWKNKIILYSSIIAIFFLAIGFLLMRNQNKELGIITQELTTFSENLKPTVLHVDRKDEIGDLARSFEKMSSKITESHQLMLLAKNNAEKANQDKSDFIANMSHEIKNPLQAILGSIEILNQNDKLDEQIPYLNSIQFSTQQLNYMVMDVLDYNKLKNKEITLSPTWNNLHVFCQELINSIQYLADYKKIDLQLLYPEELKQYIYAYDYKRLYQILYNLLTNAIKFTNPAGKVTLQVKAINHNSVRFEVIDNGSGIAPNTLKKILDRNFSSDYSTGSGLGLVIIKDIIELHGSTLKIDSKINVGSKFSFDLKLDRQLLNNLPVPKIDQMNSILIIEDDLEIQNYYAHIFQSAKTEILNSPNELESITETFDFIITDLHFSNTKISVEQYLLNLKERCKPDGLIIVISGTAYISKEKGIKSLLKPIDKNSLQTLMFTHHIGIEYNPIRFGGIEEDYDHDPALIKKAMRLIVPSWEKDIKNLSLALKNQDIKKFKDIQHRLVTNLRRFGLENVIQFIDEISIKMANEKVDDTQLTILLQQYLIELKQYQAAI</sequence>
<evidence type="ECO:0000259" key="12">
    <source>
        <dbReference type="PROSITE" id="PS50109"/>
    </source>
</evidence>
<dbReference type="InterPro" id="IPR029151">
    <property type="entry name" value="Sensor-like_sf"/>
</dbReference>
<feature type="transmembrane region" description="Helical" evidence="11">
    <location>
        <begin position="14"/>
        <end position="34"/>
    </location>
</feature>
<keyword evidence="11" id="KW-0472">Membrane</keyword>
<dbReference type="SMART" id="SM00388">
    <property type="entry name" value="HisKA"/>
    <property type="match status" value="1"/>
</dbReference>
<dbReference type="AlphaFoldDB" id="A0A2W1NKR0"/>
<reference evidence="14 15" key="1">
    <citation type="submission" date="2018-06" db="EMBL/GenBank/DDBJ databases">
        <title>The draft genome sequence of Crocinitomix sp. SM1701.</title>
        <authorList>
            <person name="Zhang X."/>
        </authorList>
    </citation>
    <scope>NUCLEOTIDE SEQUENCE [LARGE SCALE GENOMIC DNA]</scope>
    <source>
        <strain evidence="14 15">SM1701</strain>
    </source>
</reference>
<dbReference type="SUPFAM" id="SSF47226">
    <property type="entry name" value="Histidine-containing phosphotransfer domain, HPT domain"/>
    <property type="match status" value="1"/>
</dbReference>
<keyword evidence="10" id="KW-0902">Two-component regulatory system</keyword>
<comment type="catalytic activity">
    <reaction evidence="1">
        <text>ATP + protein L-histidine = ADP + protein N-phospho-L-histidine.</text>
        <dbReference type="EC" id="2.7.13.3"/>
    </reaction>
</comment>
<dbReference type="Gene3D" id="6.10.340.10">
    <property type="match status" value="1"/>
</dbReference>
<keyword evidence="15" id="KW-1185">Reference proteome</keyword>
<dbReference type="InterPro" id="IPR004358">
    <property type="entry name" value="Sig_transdc_His_kin-like_C"/>
</dbReference>
<dbReference type="SUPFAM" id="SSF55874">
    <property type="entry name" value="ATPase domain of HSP90 chaperone/DNA topoisomerase II/histidine kinase"/>
    <property type="match status" value="1"/>
</dbReference>
<dbReference type="InterPro" id="IPR003660">
    <property type="entry name" value="HAMP_dom"/>
</dbReference>
<dbReference type="InterPro" id="IPR036890">
    <property type="entry name" value="HATPase_C_sf"/>
</dbReference>
<evidence type="ECO:0000256" key="3">
    <source>
        <dbReference type="ARBA" id="ARBA00012438"/>
    </source>
</evidence>
<feature type="transmembrane region" description="Helical" evidence="11">
    <location>
        <begin position="312"/>
        <end position="331"/>
    </location>
</feature>
<dbReference type="SMART" id="SM00304">
    <property type="entry name" value="HAMP"/>
    <property type="match status" value="1"/>
</dbReference>
<dbReference type="PROSITE" id="PS50885">
    <property type="entry name" value="HAMP"/>
    <property type="match status" value="1"/>
</dbReference>
<dbReference type="InterPro" id="IPR003661">
    <property type="entry name" value="HisK_dim/P_dom"/>
</dbReference>
<evidence type="ECO:0000256" key="2">
    <source>
        <dbReference type="ARBA" id="ARBA00004651"/>
    </source>
</evidence>
<organism evidence="14 15">
    <name type="scientific">Putridiphycobacter roseus</name>
    <dbReference type="NCBI Taxonomy" id="2219161"/>
    <lineage>
        <taxon>Bacteria</taxon>
        <taxon>Pseudomonadati</taxon>
        <taxon>Bacteroidota</taxon>
        <taxon>Flavobacteriia</taxon>
        <taxon>Flavobacteriales</taxon>
        <taxon>Crocinitomicaceae</taxon>
        <taxon>Putridiphycobacter</taxon>
    </lineage>
</organism>
<dbReference type="CDD" id="cd06225">
    <property type="entry name" value="HAMP"/>
    <property type="match status" value="1"/>
</dbReference>
<dbReference type="PANTHER" id="PTHR43711">
    <property type="entry name" value="TWO-COMPONENT HISTIDINE KINASE"/>
    <property type="match status" value="1"/>
</dbReference>
<keyword evidence="4" id="KW-1003">Cell membrane</keyword>
<dbReference type="Proteomes" id="UP000249248">
    <property type="component" value="Unassembled WGS sequence"/>
</dbReference>
<dbReference type="InterPro" id="IPR048760">
    <property type="entry name" value="VP0354-like_sensor_dom"/>
</dbReference>
<gene>
    <name evidence="14" type="ORF">DNU06_14075</name>
</gene>
<dbReference type="EMBL" id="QKSB01000010">
    <property type="protein sequence ID" value="PZE16252.1"/>
    <property type="molecule type" value="Genomic_DNA"/>
</dbReference>
<comment type="subcellular location">
    <subcellularLocation>
        <location evidence="2">Cell membrane</location>
        <topology evidence="2">Multi-pass membrane protein</topology>
    </subcellularLocation>
</comment>
<evidence type="ECO:0000256" key="6">
    <source>
        <dbReference type="ARBA" id="ARBA00022679"/>
    </source>
</evidence>
<dbReference type="Pfam" id="PF00672">
    <property type="entry name" value="HAMP"/>
    <property type="match status" value="1"/>
</dbReference>
<accession>A0A2W1NKR0</accession>
<feature type="domain" description="Histidine kinase" evidence="12">
    <location>
        <begin position="406"/>
        <end position="620"/>
    </location>
</feature>
<dbReference type="RefSeq" id="WP_111064138.1">
    <property type="nucleotide sequence ID" value="NZ_JBHUCU010000037.1"/>
</dbReference>
<protein>
    <recommendedName>
        <fullName evidence="3">histidine kinase</fullName>
        <ecNumber evidence="3">2.7.13.3</ecNumber>
    </recommendedName>
</protein>
<dbReference type="PANTHER" id="PTHR43711:SF1">
    <property type="entry name" value="HISTIDINE KINASE 1"/>
    <property type="match status" value="1"/>
</dbReference>
<evidence type="ECO:0000256" key="10">
    <source>
        <dbReference type="ARBA" id="ARBA00023012"/>
    </source>
</evidence>
<dbReference type="Gene3D" id="3.30.450.20">
    <property type="entry name" value="PAS domain"/>
    <property type="match status" value="1"/>
</dbReference>
<keyword evidence="6" id="KW-0808">Transferase</keyword>
<dbReference type="InterPro" id="IPR036641">
    <property type="entry name" value="HPT_dom_sf"/>
</dbReference>
<keyword evidence="5" id="KW-0597">Phosphoprotein</keyword>
<dbReference type="PROSITE" id="PS50109">
    <property type="entry name" value="HIS_KIN"/>
    <property type="match status" value="1"/>
</dbReference>
<evidence type="ECO:0000256" key="9">
    <source>
        <dbReference type="ARBA" id="ARBA00022989"/>
    </source>
</evidence>
<comment type="caution">
    <text evidence="14">The sequence shown here is derived from an EMBL/GenBank/DDBJ whole genome shotgun (WGS) entry which is preliminary data.</text>
</comment>
<dbReference type="InterPro" id="IPR005467">
    <property type="entry name" value="His_kinase_dom"/>
</dbReference>
<evidence type="ECO:0000256" key="7">
    <source>
        <dbReference type="ARBA" id="ARBA00022692"/>
    </source>
</evidence>
<evidence type="ECO:0000259" key="13">
    <source>
        <dbReference type="PROSITE" id="PS50885"/>
    </source>
</evidence>
<dbReference type="Pfam" id="PF21623">
    <property type="entry name" value="HK_sensor_dom_bact"/>
    <property type="match status" value="1"/>
</dbReference>
<dbReference type="CDD" id="cd00075">
    <property type="entry name" value="HATPase"/>
    <property type="match status" value="1"/>
</dbReference>
<name>A0A2W1NKR0_9FLAO</name>
<keyword evidence="8" id="KW-0418">Kinase</keyword>
<dbReference type="CDD" id="cd00082">
    <property type="entry name" value="HisKA"/>
    <property type="match status" value="1"/>
</dbReference>
<evidence type="ECO:0000256" key="1">
    <source>
        <dbReference type="ARBA" id="ARBA00000085"/>
    </source>
</evidence>
<dbReference type="Gene3D" id="1.10.287.130">
    <property type="match status" value="1"/>
</dbReference>
<evidence type="ECO:0000313" key="15">
    <source>
        <dbReference type="Proteomes" id="UP000249248"/>
    </source>
</evidence>
<dbReference type="Gene3D" id="3.30.565.10">
    <property type="entry name" value="Histidine kinase-like ATPase, C-terminal domain"/>
    <property type="match status" value="1"/>
</dbReference>
<evidence type="ECO:0000256" key="4">
    <source>
        <dbReference type="ARBA" id="ARBA00022475"/>
    </source>
</evidence>